<dbReference type="Gene3D" id="3.20.20.150">
    <property type="entry name" value="Divalent-metal-dependent TIM barrel enzymes"/>
    <property type="match status" value="1"/>
</dbReference>
<evidence type="ECO:0000313" key="2">
    <source>
        <dbReference type="EMBL" id="BAL57005.1"/>
    </source>
</evidence>
<accession>H5SLG9</accession>
<protein>
    <submittedName>
        <fullName evidence="2">Hypothetical conserved protein</fullName>
    </submittedName>
</protein>
<dbReference type="SUPFAM" id="SSF51658">
    <property type="entry name" value="Xylose isomerase-like"/>
    <property type="match status" value="1"/>
</dbReference>
<proteinExistence type="predicted"/>
<reference evidence="2" key="1">
    <citation type="journal article" date="2005" name="Environ. Microbiol.">
        <title>Genetic and functional properties of uncultivated thermophilic crenarchaeotes from a subsurface gold mine as revealed by analysis of genome fragments.</title>
        <authorList>
            <person name="Nunoura T."/>
            <person name="Hirayama H."/>
            <person name="Takami H."/>
            <person name="Oida H."/>
            <person name="Nishi S."/>
            <person name="Shimamura S."/>
            <person name="Suzuki Y."/>
            <person name="Inagaki F."/>
            <person name="Takai K."/>
            <person name="Nealson K.H."/>
            <person name="Horikoshi K."/>
        </authorList>
    </citation>
    <scope>NUCLEOTIDE SEQUENCE</scope>
</reference>
<dbReference type="InterPro" id="IPR050312">
    <property type="entry name" value="IolE/XylAMocC-like"/>
</dbReference>
<dbReference type="InterPro" id="IPR036237">
    <property type="entry name" value="Xyl_isomerase-like_sf"/>
</dbReference>
<dbReference type="EMBL" id="AP011763">
    <property type="protein sequence ID" value="BAL57005.1"/>
    <property type="molecule type" value="Genomic_DNA"/>
</dbReference>
<reference evidence="2" key="2">
    <citation type="journal article" date="2012" name="PLoS ONE">
        <title>A Deeply Branching Thermophilic Bacterium with an Ancient Acetyl-CoA Pathway Dominates a Subsurface Ecosystem.</title>
        <authorList>
            <person name="Takami H."/>
            <person name="Noguchi H."/>
            <person name="Takaki Y."/>
            <person name="Uchiyama I."/>
            <person name="Toyoda A."/>
            <person name="Nishi S."/>
            <person name="Chee G.-J."/>
            <person name="Arai W."/>
            <person name="Nunoura T."/>
            <person name="Itoh T."/>
            <person name="Hattori M."/>
            <person name="Takai K."/>
        </authorList>
    </citation>
    <scope>NUCLEOTIDE SEQUENCE</scope>
</reference>
<gene>
    <name evidence="2" type="ORF">HGMM_F46A05C44</name>
</gene>
<sequence length="278" mass="30435">MRLAISTYSFGPQADPLRVLEIGRRAGFTALELGSYTFWPQALTSAQEDALRSAVRSDGLALSIHFIHRGVDLGAHEEGARLHFLRQLQETVRLAGRLGAGVIVVHLGYVTRPVPPEHLPSARREARALALDTLGRTAPLAEGEGVLLCVENLHLRPNEVLLSYQDYVDFIREVDSPAIALTLDFGHAHVSMGIEQAIATFRPLIRHLHLHDNTGERDAHGEIGAGTIPFARYTPFLKQFDGIGAFEVRDARDEEGAVLRSLHALQRLLDAFPSGGPA</sequence>
<dbReference type="PANTHER" id="PTHR12110">
    <property type="entry name" value="HYDROXYPYRUVATE ISOMERASE"/>
    <property type="match status" value="1"/>
</dbReference>
<feature type="domain" description="Xylose isomerase-like TIM barrel" evidence="1">
    <location>
        <begin position="24"/>
        <end position="266"/>
    </location>
</feature>
<dbReference type="Pfam" id="PF01261">
    <property type="entry name" value="AP_endonuc_2"/>
    <property type="match status" value="1"/>
</dbReference>
<dbReference type="InterPro" id="IPR013022">
    <property type="entry name" value="Xyl_isomerase-like_TIM-brl"/>
</dbReference>
<dbReference type="AlphaFoldDB" id="H5SLG9"/>
<name>H5SLG9_9ZZZZ</name>
<organism evidence="2">
    <name type="scientific">uncultured prokaryote</name>
    <dbReference type="NCBI Taxonomy" id="198431"/>
    <lineage>
        <taxon>unclassified sequences</taxon>
        <taxon>environmental samples</taxon>
    </lineage>
</organism>
<dbReference type="PANTHER" id="PTHR12110:SF21">
    <property type="entry name" value="XYLOSE ISOMERASE-LIKE TIM BARREL DOMAIN-CONTAINING PROTEIN"/>
    <property type="match status" value="1"/>
</dbReference>
<evidence type="ECO:0000259" key="1">
    <source>
        <dbReference type="Pfam" id="PF01261"/>
    </source>
</evidence>